<evidence type="ECO:0000313" key="1">
    <source>
        <dbReference type="EMBL" id="KAK3280473.1"/>
    </source>
</evidence>
<evidence type="ECO:0000313" key="2">
    <source>
        <dbReference type="Proteomes" id="UP001190700"/>
    </source>
</evidence>
<accession>A0AAE0LCS5</accession>
<name>A0AAE0LCS5_9CHLO</name>
<dbReference type="Proteomes" id="UP001190700">
    <property type="component" value="Unassembled WGS sequence"/>
</dbReference>
<comment type="caution">
    <text evidence="1">The sequence shown here is derived from an EMBL/GenBank/DDBJ whole genome shotgun (WGS) entry which is preliminary data.</text>
</comment>
<keyword evidence="2" id="KW-1185">Reference proteome</keyword>
<feature type="non-terminal residue" evidence="1">
    <location>
        <position position="1"/>
    </location>
</feature>
<reference evidence="1 2" key="1">
    <citation type="journal article" date="2015" name="Genome Biol. Evol.">
        <title>Comparative Genomics of a Bacterivorous Green Alga Reveals Evolutionary Causalities and Consequences of Phago-Mixotrophic Mode of Nutrition.</title>
        <authorList>
            <person name="Burns J.A."/>
            <person name="Paasch A."/>
            <person name="Narechania A."/>
            <person name="Kim E."/>
        </authorList>
    </citation>
    <scope>NUCLEOTIDE SEQUENCE [LARGE SCALE GENOMIC DNA]</scope>
    <source>
        <strain evidence="1 2">PLY_AMNH</strain>
    </source>
</reference>
<protein>
    <submittedName>
        <fullName evidence="1">Uncharacterized protein</fullName>
    </submittedName>
</protein>
<proteinExistence type="predicted"/>
<organism evidence="1 2">
    <name type="scientific">Cymbomonas tetramitiformis</name>
    <dbReference type="NCBI Taxonomy" id="36881"/>
    <lineage>
        <taxon>Eukaryota</taxon>
        <taxon>Viridiplantae</taxon>
        <taxon>Chlorophyta</taxon>
        <taxon>Pyramimonadophyceae</taxon>
        <taxon>Pyramimonadales</taxon>
        <taxon>Pyramimonadaceae</taxon>
        <taxon>Cymbomonas</taxon>
    </lineage>
</organism>
<gene>
    <name evidence="1" type="ORF">CYMTET_11685</name>
</gene>
<dbReference type="EMBL" id="LGRX02004385">
    <property type="protein sequence ID" value="KAK3280473.1"/>
    <property type="molecule type" value="Genomic_DNA"/>
</dbReference>
<dbReference type="AlphaFoldDB" id="A0AAE0LCS5"/>
<sequence>TEFNEEGKAHMLYDDGDEETLNLSKENFKIIIDAGVLELTDEAADKDGENIEVYLRQRQEVQAR</sequence>